<reference evidence="1 2" key="1">
    <citation type="submission" date="2021-06" db="EMBL/GenBank/DDBJ databases">
        <title>Sphingomonas sp. XMGL2, whole genome shotgun sequencing project.</title>
        <authorList>
            <person name="Zhao G."/>
            <person name="Shen L."/>
        </authorList>
    </citation>
    <scope>NUCLEOTIDE SEQUENCE [LARGE SCALE GENOMIC DNA]</scope>
    <source>
        <strain evidence="1 2">XMGL2</strain>
    </source>
</reference>
<keyword evidence="2" id="KW-1185">Reference proteome</keyword>
<evidence type="ECO:0000313" key="1">
    <source>
        <dbReference type="EMBL" id="MBU3076805.1"/>
    </source>
</evidence>
<dbReference type="EMBL" id="JAHKRT010000001">
    <property type="protein sequence ID" value="MBU3076805.1"/>
    <property type="molecule type" value="Genomic_DNA"/>
</dbReference>
<evidence type="ECO:0000313" key="2">
    <source>
        <dbReference type="Proteomes" id="UP000776276"/>
    </source>
</evidence>
<dbReference type="RefSeq" id="WP_216319648.1">
    <property type="nucleotide sequence ID" value="NZ_JAHKRT010000001.1"/>
</dbReference>
<dbReference type="InterPro" id="IPR021634">
    <property type="entry name" value="DUF3240"/>
</dbReference>
<name>A0ABS6BER6_9SPHN</name>
<dbReference type="Pfam" id="PF11582">
    <property type="entry name" value="DUF3240"/>
    <property type="match status" value="1"/>
</dbReference>
<comment type="caution">
    <text evidence="1">The sequence shown here is derived from an EMBL/GenBank/DDBJ whole genome shotgun (WGS) entry which is preliminary data.</text>
</comment>
<sequence length="102" mass="10700">MSGEGTVLLSIACASGDRDAIVEALRARVRCPIHLRAEAVHGLDFSDAGTAERVTGALDRLAIELVVPADAVTALVEAAGASRRRLPMRWRVTPVLASGRVA</sequence>
<dbReference type="Proteomes" id="UP000776276">
    <property type="component" value="Unassembled WGS sequence"/>
</dbReference>
<proteinExistence type="predicted"/>
<organism evidence="1 2">
    <name type="scientific">Sphingomonas quercus</name>
    <dbReference type="NCBI Taxonomy" id="2842451"/>
    <lineage>
        <taxon>Bacteria</taxon>
        <taxon>Pseudomonadati</taxon>
        <taxon>Pseudomonadota</taxon>
        <taxon>Alphaproteobacteria</taxon>
        <taxon>Sphingomonadales</taxon>
        <taxon>Sphingomonadaceae</taxon>
        <taxon>Sphingomonas</taxon>
    </lineage>
</organism>
<accession>A0ABS6BER6</accession>
<protein>
    <submittedName>
        <fullName evidence="1">DUF3240 family protein</fullName>
    </submittedName>
</protein>
<gene>
    <name evidence="1" type="ORF">KOF26_02915</name>
</gene>